<proteinExistence type="predicted"/>
<evidence type="ECO:0000313" key="4">
    <source>
        <dbReference type="Proteomes" id="UP001328107"/>
    </source>
</evidence>
<dbReference type="AlphaFoldDB" id="A0AAN5I145"/>
<organism evidence="3 4">
    <name type="scientific">Pristionchus mayeri</name>
    <dbReference type="NCBI Taxonomy" id="1317129"/>
    <lineage>
        <taxon>Eukaryota</taxon>
        <taxon>Metazoa</taxon>
        <taxon>Ecdysozoa</taxon>
        <taxon>Nematoda</taxon>
        <taxon>Chromadorea</taxon>
        <taxon>Rhabditida</taxon>
        <taxon>Rhabditina</taxon>
        <taxon>Diplogasteromorpha</taxon>
        <taxon>Diplogasteroidea</taxon>
        <taxon>Neodiplogasteridae</taxon>
        <taxon>Pristionchus</taxon>
    </lineage>
</organism>
<evidence type="ECO:0000256" key="2">
    <source>
        <dbReference type="SAM" id="MobiDB-lite"/>
    </source>
</evidence>
<comment type="caution">
    <text evidence="3">The sequence shown here is derived from an EMBL/GenBank/DDBJ whole genome shotgun (WGS) entry which is preliminary data.</text>
</comment>
<feature type="non-terminal residue" evidence="3">
    <location>
        <position position="1"/>
    </location>
</feature>
<keyword evidence="4" id="KW-1185">Reference proteome</keyword>
<reference evidence="4" key="1">
    <citation type="submission" date="2022-10" db="EMBL/GenBank/DDBJ databases">
        <title>Genome assembly of Pristionchus species.</title>
        <authorList>
            <person name="Yoshida K."/>
            <person name="Sommer R.J."/>
        </authorList>
    </citation>
    <scope>NUCLEOTIDE SEQUENCE [LARGE SCALE GENOMIC DNA]</scope>
    <source>
        <strain evidence="4">RS5460</strain>
    </source>
</reference>
<gene>
    <name evidence="3" type="ORF">PMAYCL1PPCAC_17955</name>
</gene>
<evidence type="ECO:0000256" key="1">
    <source>
        <dbReference type="SAM" id="Coils"/>
    </source>
</evidence>
<evidence type="ECO:0000313" key="3">
    <source>
        <dbReference type="EMBL" id="GMR47760.1"/>
    </source>
</evidence>
<feature type="coiled-coil region" evidence="1">
    <location>
        <begin position="47"/>
        <end position="74"/>
    </location>
</feature>
<keyword evidence="1" id="KW-0175">Coiled coil</keyword>
<protein>
    <submittedName>
        <fullName evidence="3">Uncharacterized protein</fullName>
    </submittedName>
</protein>
<dbReference type="Proteomes" id="UP001328107">
    <property type="component" value="Unassembled WGS sequence"/>
</dbReference>
<dbReference type="EMBL" id="BTRK01000004">
    <property type="protein sequence ID" value="GMR47760.1"/>
    <property type="molecule type" value="Genomic_DNA"/>
</dbReference>
<feature type="region of interest" description="Disordered" evidence="2">
    <location>
        <begin position="83"/>
        <end position="114"/>
    </location>
</feature>
<accession>A0AAN5I145</accession>
<feature type="compositionally biased region" description="Polar residues" evidence="2">
    <location>
        <begin position="90"/>
        <end position="106"/>
    </location>
</feature>
<feature type="region of interest" description="Disordered" evidence="2">
    <location>
        <begin position="1"/>
        <end position="42"/>
    </location>
</feature>
<sequence length="114" mass="12377">QLQQAGFPDEGNLDNGPGAPCVPDVMTGDPKDSFKKIIGTSVNPKQRDELLTQYKSTQKVVKDLQNDFKKYNKEKAGEAASAIYDGGKHSNGNHTFTRSDEASNGEQPGCSKFI</sequence>
<name>A0AAN5I145_9BILA</name>